<sequence>MITENEEPMTNASAPLDERQRDELVTRAGELLAETAPPGWTQLLCEYRGVGTHTEVDAMAFDAEGSPLPVRPPAEVADLLGRLRTGMAEPGRGTWLSATVTVDPSGAAYADFAYYTQPRWRSNPMREGFRDELRIHPRDDAHLPAWLRRLAGLVPAPGAEMSEAREELRAAKVYDGFDEDGRPVVNRTPLDPTEKDRVLRYLSEAPTVLAAWSYDTDAFDPERPPSVPLNVRTDGTWVWPDSVAYYLREHDVAPDPELLAHVRQRDYVVPEVGEDVRQRVVELIAGRRL</sequence>
<accession>I1D3M5</accession>
<dbReference type="eggNOG" id="COG0457">
    <property type="taxonomic scope" value="Bacteria"/>
</dbReference>
<name>I1D3M5_9PSEU</name>
<dbReference type="SUPFAM" id="SSF160424">
    <property type="entry name" value="BH3703-like"/>
    <property type="match status" value="1"/>
</dbReference>
<dbReference type="EMBL" id="CM001484">
    <property type="protein sequence ID" value="EIE99549.1"/>
    <property type="molecule type" value="Genomic_DNA"/>
</dbReference>
<evidence type="ECO:0000256" key="1">
    <source>
        <dbReference type="SAM" id="MobiDB-lite"/>
    </source>
</evidence>
<dbReference type="STRING" id="928724.SacglDRAFT_02657"/>
<dbReference type="HOGENOM" id="CLU_958577_0_0_11"/>
<reference evidence="3" key="2">
    <citation type="submission" date="2012-01" db="EMBL/GenBank/DDBJ databases">
        <title>Noncontiguous Finished sequence of chromosome of Saccharomonospora glauca K62.</title>
        <authorList>
            <consortium name="US DOE Joint Genome Institute"/>
            <person name="Lucas S."/>
            <person name="Han J."/>
            <person name="Lapidus A."/>
            <person name="Cheng J.-F."/>
            <person name="Goodwin L."/>
            <person name="Pitluck S."/>
            <person name="Peters L."/>
            <person name="Mikhailova N."/>
            <person name="Held B."/>
            <person name="Detter J.C."/>
            <person name="Han C."/>
            <person name="Tapia R."/>
            <person name="Land M."/>
            <person name="Hauser L."/>
            <person name="Kyrpides N."/>
            <person name="Ivanova N."/>
            <person name="Pagani I."/>
            <person name="Brambilla E.-M."/>
            <person name="Klenk H.-P."/>
            <person name="Woyke T."/>
        </authorList>
    </citation>
    <scope>NUCLEOTIDE SEQUENCE [LARGE SCALE GENOMIC DNA]</scope>
    <source>
        <strain evidence="3">K62</strain>
    </source>
</reference>
<feature type="region of interest" description="Disordered" evidence="1">
    <location>
        <begin position="1"/>
        <end position="20"/>
    </location>
</feature>
<proteinExistence type="predicted"/>
<dbReference type="InterPro" id="IPR036170">
    <property type="entry name" value="YezG-like_sf"/>
</dbReference>
<evidence type="ECO:0000313" key="3">
    <source>
        <dbReference type="Proteomes" id="UP000005087"/>
    </source>
</evidence>
<evidence type="ECO:0000313" key="2">
    <source>
        <dbReference type="EMBL" id="EIE99549.1"/>
    </source>
</evidence>
<organism evidence="2 3">
    <name type="scientific">Saccharomonospora glauca K62</name>
    <dbReference type="NCBI Taxonomy" id="928724"/>
    <lineage>
        <taxon>Bacteria</taxon>
        <taxon>Bacillati</taxon>
        <taxon>Actinomycetota</taxon>
        <taxon>Actinomycetes</taxon>
        <taxon>Pseudonocardiales</taxon>
        <taxon>Pseudonocardiaceae</taxon>
        <taxon>Saccharomonospora</taxon>
    </lineage>
</organism>
<keyword evidence="3" id="KW-1185">Reference proteome</keyword>
<gene>
    <name evidence="2" type="ORF">SacglDRAFT_02657</name>
</gene>
<reference evidence="2 3" key="1">
    <citation type="submission" date="2011-09" db="EMBL/GenBank/DDBJ databases">
        <authorList>
            <consortium name="US DOE Joint Genome Institute (JGI-PGF)"/>
            <person name="Lucas S."/>
            <person name="Han J."/>
            <person name="Lapidus A."/>
            <person name="Cheng J.-F."/>
            <person name="Goodwin L."/>
            <person name="Pitluck S."/>
            <person name="Peters L."/>
            <person name="Land M.L."/>
            <person name="Hauser L."/>
            <person name="Brambilla E."/>
            <person name="Klenk H.-P."/>
            <person name="Woyke T.J."/>
        </authorList>
    </citation>
    <scope>NUCLEOTIDE SEQUENCE [LARGE SCALE GENOMIC DNA]</scope>
    <source>
        <strain evidence="2 3">K62</strain>
    </source>
</reference>
<dbReference type="AlphaFoldDB" id="I1D3M5"/>
<dbReference type="Proteomes" id="UP000005087">
    <property type="component" value="Chromosome"/>
</dbReference>
<protein>
    <submittedName>
        <fullName evidence="2">Uncharacterized protein</fullName>
    </submittedName>
</protein>